<dbReference type="AlphaFoldDB" id="A0A3B5MVQ4"/>
<dbReference type="Ensembl" id="ENSXCOT00000025714.1">
    <property type="protein sequence ID" value="ENSXCOP00000025407.1"/>
    <property type="gene ID" value="ENSXCOG00000018977.1"/>
</dbReference>
<sequence>FCYLLSCLVFLFYALFPRGYYDVMGHFDNTFNCSKGTYRYCCGTCQYRFCCEHRRNRLDQESCKNYISPVWADPQAPVSVRLSKKNPTDVH</sequence>
<evidence type="ECO:0000313" key="8">
    <source>
        <dbReference type="Proteomes" id="UP000261380"/>
    </source>
</evidence>
<accession>A0A3B5MVQ4</accession>
<comment type="subcellular location">
    <subcellularLocation>
        <location evidence="1">Membrane</location>
    </subcellularLocation>
</comment>
<dbReference type="GO" id="GO:0045211">
    <property type="term" value="C:postsynaptic membrane"/>
    <property type="evidence" value="ECO:0007669"/>
    <property type="project" value="TreeGrafter"/>
</dbReference>
<reference evidence="7" key="2">
    <citation type="submission" date="2025-09" db="UniProtKB">
        <authorList>
            <consortium name="Ensembl"/>
        </authorList>
    </citation>
    <scope>IDENTIFICATION</scope>
</reference>
<keyword evidence="8" id="KW-1185">Reference proteome</keyword>
<evidence type="ECO:0000256" key="2">
    <source>
        <dbReference type="ARBA" id="ARBA00022692"/>
    </source>
</evidence>
<keyword evidence="3" id="KW-1133">Transmembrane helix</keyword>
<keyword evidence="5" id="KW-0732">Signal</keyword>
<evidence type="ECO:0000256" key="5">
    <source>
        <dbReference type="SAM" id="SignalP"/>
    </source>
</evidence>
<proteinExistence type="predicted"/>
<evidence type="ECO:0000256" key="3">
    <source>
        <dbReference type="ARBA" id="ARBA00022989"/>
    </source>
</evidence>
<keyword evidence="4" id="KW-0472">Membrane</keyword>
<dbReference type="GeneTree" id="ENSGT00940000162254"/>
<feature type="chain" id="PRO_5017372663" description="Shisa N-terminal domain-containing protein" evidence="5">
    <location>
        <begin position="22"/>
        <end position="91"/>
    </location>
</feature>
<organism evidence="7 8">
    <name type="scientific">Xiphophorus couchianus</name>
    <name type="common">Monterrey platyfish</name>
    <dbReference type="NCBI Taxonomy" id="32473"/>
    <lineage>
        <taxon>Eukaryota</taxon>
        <taxon>Metazoa</taxon>
        <taxon>Chordata</taxon>
        <taxon>Craniata</taxon>
        <taxon>Vertebrata</taxon>
        <taxon>Euteleostomi</taxon>
        <taxon>Actinopterygii</taxon>
        <taxon>Neopterygii</taxon>
        <taxon>Teleostei</taxon>
        <taxon>Neoteleostei</taxon>
        <taxon>Acanthomorphata</taxon>
        <taxon>Ovalentaria</taxon>
        <taxon>Atherinomorphae</taxon>
        <taxon>Cyprinodontiformes</taxon>
        <taxon>Poeciliidae</taxon>
        <taxon>Poeciliinae</taxon>
        <taxon>Xiphophorus</taxon>
    </lineage>
</organism>
<evidence type="ECO:0000256" key="1">
    <source>
        <dbReference type="ARBA" id="ARBA00004370"/>
    </source>
</evidence>
<dbReference type="PANTHER" id="PTHR31774:SF2">
    <property type="entry name" value="PROTEIN SHISA-7"/>
    <property type="match status" value="1"/>
</dbReference>
<evidence type="ECO:0000256" key="4">
    <source>
        <dbReference type="ARBA" id="ARBA00023136"/>
    </source>
</evidence>
<dbReference type="GO" id="GO:0032591">
    <property type="term" value="C:dendritic spine membrane"/>
    <property type="evidence" value="ECO:0007669"/>
    <property type="project" value="TreeGrafter"/>
</dbReference>
<feature type="domain" description="Shisa N-terminal" evidence="6">
    <location>
        <begin position="19"/>
        <end position="65"/>
    </location>
</feature>
<dbReference type="STRING" id="32473.ENSXCOP00000025407"/>
<dbReference type="InterPro" id="IPR053891">
    <property type="entry name" value="Shisa_N"/>
</dbReference>
<evidence type="ECO:0000259" key="6">
    <source>
        <dbReference type="Pfam" id="PF13908"/>
    </source>
</evidence>
<dbReference type="GO" id="GO:0014069">
    <property type="term" value="C:postsynaptic density"/>
    <property type="evidence" value="ECO:0007669"/>
    <property type="project" value="TreeGrafter"/>
</dbReference>
<dbReference type="Pfam" id="PF13908">
    <property type="entry name" value="Shisa_N"/>
    <property type="match status" value="1"/>
</dbReference>
<dbReference type="Proteomes" id="UP000261380">
    <property type="component" value="Unplaced"/>
</dbReference>
<evidence type="ECO:0000313" key="7">
    <source>
        <dbReference type="Ensembl" id="ENSXCOP00000025407.1"/>
    </source>
</evidence>
<dbReference type="InterPro" id="IPR026910">
    <property type="entry name" value="Shisa"/>
</dbReference>
<dbReference type="GO" id="GO:0032281">
    <property type="term" value="C:AMPA glutamate receptor complex"/>
    <property type="evidence" value="ECO:0007669"/>
    <property type="project" value="TreeGrafter"/>
</dbReference>
<dbReference type="PANTHER" id="PTHR31774">
    <property type="entry name" value="PROTEIN SHISA-9-RELATED"/>
    <property type="match status" value="1"/>
</dbReference>
<keyword evidence="2" id="KW-0812">Transmembrane</keyword>
<reference evidence="7" key="1">
    <citation type="submission" date="2025-08" db="UniProtKB">
        <authorList>
            <consortium name="Ensembl"/>
        </authorList>
    </citation>
    <scope>IDENTIFICATION</scope>
</reference>
<feature type="signal peptide" evidence="5">
    <location>
        <begin position="1"/>
        <end position="21"/>
    </location>
</feature>
<dbReference type="GO" id="GO:0048172">
    <property type="term" value="P:regulation of short-term neuronal synaptic plasticity"/>
    <property type="evidence" value="ECO:0007669"/>
    <property type="project" value="TreeGrafter"/>
</dbReference>
<name>A0A3B5MVQ4_9TELE</name>
<protein>
    <recommendedName>
        <fullName evidence="6">Shisa N-terminal domain-containing protein</fullName>
    </recommendedName>
</protein>